<feature type="signal peptide" evidence="1">
    <location>
        <begin position="1"/>
        <end position="18"/>
    </location>
</feature>
<comment type="caution">
    <text evidence="2">The sequence shown here is derived from an EMBL/GenBank/DDBJ whole genome shotgun (WGS) entry which is preliminary data.</text>
</comment>
<reference evidence="2 3" key="1">
    <citation type="submission" date="2019-12" db="EMBL/GenBank/DDBJ databases">
        <title>Deinococcus sp. HMF7620 Genome sequencing and assembly.</title>
        <authorList>
            <person name="Kang H."/>
            <person name="Kim H."/>
            <person name="Joh K."/>
        </authorList>
    </citation>
    <scope>NUCLEOTIDE SEQUENCE [LARGE SCALE GENOMIC DNA]</scope>
    <source>
        <strain evidence="2 3">HMF7620</strain>
    </source>
</reference>
<dbReference type="EMBL" id="WQLB01000017">
    <property type="protein sequence ID" value="MVN87715.1"/>
    <property type="molecule type" value="Genomic_DNA"/>
</dbReference>
<dbReference type="Gene3D" id="2.50.20.10">
    <property type="entry name" value="Lipoprotein localisation LolA/LolB/LppX"/>
    <property type="match status" value="1"/>
</dbReference>
<feature type="chain" id="PRO_5028803089" evidence="1">
    <location>
        <begin position="19"/>
        <end position="247"/>
    </location>
</feature>
<evidence type="ECO:0000313" key="3">
    <source>
        <dbReference type="Proteomes" id="UP000483286"/>
    </source>
</evidence>
<dbReference type="Proteomes" id="UP000483286">
    <property type="component" value="Unassembled WGS sequence"/>
</dbReference>
<evidence type="ECO:0000313" key="2">
    <source>
        <dbReference type="EMBL" id="MVN87715.1"/>
    </source>
</evidence>
<organism evidence="2 3">
    <name type="scientific">Deinococcus arboris</name>
    <dbReference type="NCBI Taxonomy" id="2682977"/>
    <lineage>
        <taxon>Bacteria</taxon>
        <taxon>Thermotogati</taxon>
        <taxon>Deinococcota</taxon>
        <taxon>Deinococci</taxon>
        <taxon>Deinococcales</taxon>
        <taxon>Deinococcaceae</taxon>
        <taxon>Deinococcus</taxon>
    </lineage>
</organism>
<protein>
    <submittedName>
        <fullName evidence="2">Transcriptional regulator</fullName>
    </submittedName>
</protein>
<accession>A0A7C9I0B1</accession>
<keyword evidence="3" id="KW-1185">Reference proteome</keyword>
<sequence length="247" mass="25988">MVRRALALLTLLGSAAQAADIDDVLNALKRARTLAARGQAEVTVLFPPREMPTRRAAALPALTVRPALVQQNFAVTRLGAAAVAGRPAVLFELIPKVGQAARWRLWVDEVWKVPLAFEERSAGGDLARRAVFTKVGATLTRQALAQPPLPGGLADALARALPGLRLPPGFVPSGIGARPAGREVTLTDGLNTLTLVVARRNVKAAPGVASRRVGGAYVWLVGNLPHNELNAALAGIRRADQAPLGTF</sequence>
<name>A0A7C9I0B1_9DEIO</name>
<evidence type="ECO:0000256" key="1">
    <source>
        <dbReference type="SAM" id="SignalP"/>
    </source>
</evidence>
<keyword evidence="1" id="KW-0732">Signal</keyword>
<dbReference type="AlphaFoldDB" id="A0A7C9I0B1"/>
<proteinExistence type="predicted"/>
<gene>
    <name evidence="2" type="ORF">GO986_13195</name>
</gene>